<dbReference type="InterPro" id="IPR050582">
    <property type="entry name" value="HAD-like_SerB"/>
</dbReference>
<dbReference type="NCBIfam" id="TIGR01490">
    <property type="entry name" value="HAD-SF-IB-hyp1"/>
    <property type="match status" value="1"/>
</dbReference>
<dbReference type="Gene3D" id="3.40.50.1000">
    <property type="entry name" value="HAD superfamily/HAD-like"/>
    <property type="match status" value="1"/>
</dbReference>
<evidence type="ECO:0000256" key="2">
    <source>
        <dbReference type="ARBA" id="ARBA00022801"/>
    </source>
</evidence>
<dbReference type="GO" id="GO:0046872">
    <property type="term" value="F:metal ion binding"/>
    <property type="evidence" value="ECO:0007669"/>
    <property type="project" value="UniProtKB-KW"/>
</dbReference>
<evidence type="ECO:0000313" key="5">
    <source>
        <dbReference type="Proteomes" id="UP000036700"/>
    </source>
</evidence>
<organism evidence="4 5">
    <name type="scientific">Pandoraea thiooxydans</name>
    <dbReference type="NCBI Taxonomy" id="445709"/>
    <lineage>
        <taxon>Bacteria</taxon>
        <taxon>Pseudomonadati</taxon>
        <taxon>Pseudomonadota</taxon>
        <taxon>Betaproteobacteria</taxon>
        <taxon>Burkholderiales</taxon>
        <taxon>Burkholderiaceae</taxon>
        <taxon>Pandoraea</taxon>
    </lineage>
</organism>
<keyword evidence="5" id="KW-1185">Reference proteome</keyword>
<dbReference type="GO" id="GO:0016787">
    <property type="term" value="F:hydrolase activity"/>
    <property type="evidence" value="ECO:0007669"/>
    <property type="project" value="UniProtKB-KW"/>
</dbReference>
<accession>A0A0G3ESM2</accession>
<gene>
    <name evidence="4" type="ORF">ABW99_19445</name>
</gene>
<dbReference type="PANTHER" id="PTHR43344:SF13">
    <property type="entry name" value="PHOSPHATASE RV3661-RELATED"/>
    <property type="match status" value="1"/>
</dbReference>
<sequence>MNNLALFDLDHTLLPTDSDKEWGRFLVRIGAVDKVAYAQANEAFYADYRAGTLDMPAFLRFALAPLSQYSRAQLDAWHDQFMQEVILPAILPSALALLDKHRSAGDLCAIVTATNSFVTRPIARQLGVEHLIATEPATVDGNPNARFSGDYLGTPSFREGKIVRTEQWLSQLGKRWSDFERSYFYSDSANDIPLMEKVTDPIATNPDDTLRTAAQQRGWPIIELFQ</sequence>
<dbReference type="Pfam" id="PF12710">
    <property type="entry name" value="HAD"/>
    <property type="match status" value="1"/>
</dbReference>
<dbReference type="STRING" id="445709.ABW99_19445"/>
<dbReference type="OrthoDB" id="9784466at2"/>
<dbReference type="InterPro" id="IPR006385">
    <property type="entry name" value="HAD_hydro_SerB1"/>
</dbReference>
<dbReference type="PANTHER" id="PTHR43344">
    <property type="entry name" value="PHOSPHOSERINE PHOSPHATASE"/>
    <property type="match status" value="1"/>
</dbReference>
<dbReference type="InterPro" id="IPR023214">
    <property type="entry name" value="HAD_sf"/>
</dbReference>
<protein>
    <submittedName>
        <fullName evidence="4">Phosphoserine phosphatase</fullName>
    </submittedName>
</protein>
<dbReference type="CDD" id="cd02612">
    <property type="entry name" value="HAD_PGPPase"/>
    <property type="match status" value="1"/>
</dbReference>
<reference evidence="5" key="1">
    <citation type="submission" date="2015-06" db="EMBL/GenBank/DDBJ databases">
        <authorList>
            <person name="Lim Y.L."/>
            <person name="Ee R."/>
            <person name="Yong D."/>
            <person name="How K.Y."/>
            <person name="Yin W.F."/>
            <person name="Chan K.G."/>
        </authorList>
    </citation>
    <scope>NUCLEOTIDE SEQUENCE [LARGE SCALE GENOMIC DNA]</scope>
    <source>
        <strain evidence="5">DSM 25325</strain>
    </source>
</reference>
<dbReference type="NCBIfam" id="TIGR01488">
    <property type="entry name" value="HAD-SF-IB"/>
    <property type="match status" value="1"/>
</dbReference>
<keyword evidence="2" id="KW-0378">Hydrolase</keyword>
<evidence type="ECO:0000256" key="3">
    <source>
        <dbReference type="ARBA" id="ARBA00022842"/>
    </source>
</evidence>
<dbReference type="KEGG" id="ptx:ABW99_19445"/>
<dbReference type="RefSeq" id="WP_047215968.1">
    <property type="nucleotide sequence ID" value="NZ_CP011568.3"/>
</dbReference>
<evidence type="ECO:0000256" key="1">
    <source>
        <dbReference type="ARBA" id="ARBA00022723"/>
    </source>
</evidence>
<keyword evidence="1" id="KW-0479">Metal-binding</keyword>
<keyword evidence="3" id="KW-0460">Magnesium</keyword>
<dbReference type="EMBL" id="CP011568">
    <property type="protein sequence ID" value="AKJ70058.1"/>
    <property type="molecule type" value="Genomic_DNA"/>
</dbReference>
<dbReference type="Proteomes" id="UP000036700">
    <property type="component" value="Chromosome"/>
</dbReference>
<name>A0A0G3ESM2_9BURK</name>
<proteinExistence type="predicted"/>
<dbReference type="Gene3D" id="1.20.1440.100">
    <property type="entry name" value="SG protein - dephosphorylation function"/>
    <property type="match status" value="1"/>
</dbReference>
<dbReference type="SUPFAM" id="SSF56784">
    <property type="entry name" value="HAD-like"/>
    <property type="match status" value="1"/>
</dbReference>
<dbReference type="AlphaFoldDB" id="A0A0G3ESM2"/>
<evidence type="ECO:0000313" key="4">
    <source>
        <dbReference type="EMBL" id="AKJ70058.1"/>
    </source>
</evidence>
<dbReference type="PATRIC" id="fig|445709.3.peg.4083"/>
<dbReference type="InterPro" id="IPR036412">
    <property type="entry name" value="HAD-like_sf"/>
</dbReference>